<comment type="caution">
    <text evidence="8">The sequence shown here is derived from an EMBL/GenBank/DDBJ whole genome shotgun (WGS) entry which is preliminary data.</text>
</comment>
<keyword evidence="2" id="KW-0805">Transcription regulation</keyword>
<gene>
    <name evidence="8" type="ORF">LH29_01510</name>
</gene>
<dbReference type="PANTHER" id="PTHR43133:SF62">
    <property type="entry name" value="RNA POLYMERASE SIGMA FACTOR SIGZ"/>
    <property type="match status" value="1"/>
</dbReference>
<feature type="domain" description="RNA polymerase sigma-70 region 2" evidence="6">
    <location>
        <begin position="8"/>
        <end position="73"/>
    </location>
</feature>
<dbReference type="CDD" id="cd06171">
    <property type="entry name" value="Sigma70_r4"/>
    <property type="match status" value="1"/>
</dbReference>
<dbReference type="GO" id="GO:0006352">
    <property type="term" value="P:DNA-templated transcription initiation"/>
    <property type="evidence" value="ECO:0007669"/>
    <property type="project" value="InterPro"/>
</dbReference>
<dbReference type="InterPro" id="IPR036388">
    <property type="entry name" value="WH-like_DNA-bd_sf"/>
</dbReference>
<dbReference type="Pfam" id="PF04542">
    <property type="entry name" value="Sigma70_r2"/>
    <property type="match status" value="1"/>
</dbReference>
<evidence type="ECO:0000259" key="6">
    <source>
        <dbReference type="Pfam" id="PF04542"/>
    </source>
</evidence>
<dbReference type="InterPro" id="IPR007627">
    <property type="entry name" value="RNA_pol_sigma70_r2"/>
</dbReference>
<reference evidence="8 9" key="1">
    <citation type="submission" date="2014-09" db="EMBL/GenBank/DDBJ databases">
        <title>Draft Genome Sequence of Draconibacterium sp. JN14CK-3.</title>
        <authorList>
            <person name="Dong C."/>
            <person name="Lai Q."/>
            <person name="Shao Z."/>
        </authorList>
    </citation>
    <scope>NUCLEOTIDE SEQUENCE [LARGE SCALE GENOMIC DNA]</scope>
    <source>
        <strain evidence="8 9">JN14CK-3</strain>
    </source>
</reference>
<dbReference type="Pfam" id="PF08281">
    <property type="entry name" value="Sigma70_r4_2"/>
    <property type="match status" value="1"/>
</dbReference>
<comment type="similarity">
    <text evidence="1">Belongs to the sigma-70 factor family. ECF subfamily.</text>
</comment>
<feature type="domain" description="RNA polymerase sigma factor 70 region 4 type 2" evidence="7">
    <location>
        <begin position="104"/>
        <end position="149"/>
    </location>
</feature>
<sequence length="183" mass="21425">MHIETVWNEYYDQLLRFIRKSVTDKATAEDLLQNVFLKMLTNIESLKDSTKIKSWLFQITRNTMVDHFRKAQKEGDIASLPLEEDDEISDDVMDEVESWVAPFINRLPEKYREALILSEIKGMSQKELALHLGISYSAAKTRVHRGRLLLKQKLTECCIFYTDKYGNIMNYESNPNYCKSCNN</sequence>
<keyword evidence="4" id="KW-0804">Transcription</keyword>
<evidence type="ECO:0000256" key="5">
    <source>
        <dbReference type="NCBIfam" id="TIGR02959"/>
    </source>
</evidence>
<evidence type="ECO:0000259" key="7">
    <source>
        <dbReference type="Pfam" id="PF08281"/>
    </source>
</evidence>
<dbReference type="InterPro" id="IPR014304">
    <property type="entry name" value="RNA_pol_sigma-Z"/>
</dbReference>
<keyword evidence="3" id="KW-0731">Sigma factor</keyword>
<dbReference type="InterPro" id="IPR013324">
    <property type="entry name" value="RNA_pol_sigma_r3/r4-like"/>
</dbReference>
<dbReference type="Proteomes" id="UP000032544">
    <property type="component" value="Unassembled WGS sequence"/>
</dbReference>
<dbReference type="InterPro" id="IPR013325">
    <property type="entry name" value="RNA_pol_sigma_r2"/>
</dbReference>
<dbReference type="Gene3D" id="1.10.1740.10">
    <property type="match status" value="1"/>
</dbReference>
<dbReference type="NCBIfam" id="TIGR02937">
    <property type="entry name" value="sigma70-ECF"/>
    <property type="match status" value="1"/>
</dbReference>
<dbReference type="SUPFAM" id="SSF88946">
    <property type="entry name" value="Sigma2 domain of RNA polymerase sigma factors"/>
    <property type="match status" value="1"/>
</dbReference>
<dbReference type="EMBL" id="JRHC01000001">
    <property type="protein sequence ID" value="KJF44227.1"/>
    <property type="molecule type" value="Genomic_DNA"/>
</dbReference>
<evidence type="ECO:0000256" key="1">
    <source>
        <dbReference type="ARBA" id="ARBA00010641"/>
    </source>
</evidence>
<evidence type="ECO:0000313" key="8">
    <source>
        <dbReference type="EMBL" id="KJF44227.1"/>
    </source>
</evidence>
<evidence type="ECO:0000313" key="9">
    <source>
        <dbReference type="Proteomes" id="UP000032544"/>
    </source>
</evidence>
<keyword evidence="9" id="KW-1185">Reference proteome</keyword>
<dbReference type="NCBIfam" id="TIGR02959">
    <property type="entry name" value="SigZ"/>
    <property type="match status" value="1"/>
</dbReference>
<organism evidence="8 9">
    <name type="scientific">Draconibacterium sediminis</name>
    <dbReference type="NCBI Taxonomy" id="1544798"/>
    <lineage>
        <taxon>Bacteria</taxon>
        <taxon>Pseudomonadati</taxon>
        <taxon>Bacteroidota</taxon>
        <taxon>Bacteroidia</taxon>
        <taxon>Marinilabiliales</taxon>
        <taxon>Prolixibacteraceae</taxon>
        <taxon>Draconibacterium</taxon>
    </lineage>
</organism>
<dbReference type="GO" id="GO:0016987">
    <property type="term" value="F:sigma factor activity"/>
    <property type="evidence" value="ECO:0007669"/>
    <property type="project" value="UniProtKB-KW"/>
</dbReference>
<dbReference type="AlphaFoldDB" id="A0A0D8JBG0"/>
<dbReference type="InterPro" id="IPR013249">
    <property type="entry name" value="RNA_pol_sigma70_r4_t2"/>
</dbReference>
<dbReference type="InterPro" id="IPR014284">
    <property type="entry name" value="RNA_pol_sigma-70_dom"/>
</dbReference>
<evidence type="ECO:0000256" key="4">
    <source>
        <dbReference type="ARBA" id="ARBA00023163"/>
    </source>
</evidence>
<accession>A0A0D8JBG0</accession>
<evidence type="ECO:0000256" key="2">
    <source>
        <dbReference type="ARBA" id="ARBA00023015"/>
    </source>
</evidence>
<dbReference type="STRING" id="1544798.LH29_01510"/>
<dbReference type="GO" id="GO:0003677">
    <property type="term" value="F:DNA binding"/>
    <property type="evidence" value="ECO:0007669"/>
    <property type="project" value="InterPro"/>
</dbReference>
<dbReference type="InterPro" id="IPR039425">
    <property type="entry name" value="RNA_pol_sigma-70-like"/>
</dbReference>
<evidence type="ECO:0000256" key="3">
    <source>
        <dbReference type="ARBA" id="ARBA00023082"/>
    </source>
</evidence>
<dbReference type="PANTHER" id="PTHR43133">
    <property type="entry name" value="RNA POLYMERASE ECF-TYPE SIGMA FACTO"/>
    <property type="match status" value="1"/>
</dbReference>
<dbReference type="SUPFAM" id="SSF88659">
    <property type="entry name" value="Sigma3 and sigma4 domains of RNA polymerase sigma factors"/>
    <property type="match status" value="1"/>
</dbReference>
<proteinExistence type="inferred from homology"/>
<protein>
    <recommendedName>
        <fullName evidence="5">RNA polymerase sigma factor SigZ</fullName>
    </recommendedName>
</protein>
<name>A0A0D8JBG0_9BACT</name>
<dbReference type="Gene3D" id="1.10.10.10">
    <property type="entry name" value="Winged helix-like DNA-binding domain superfamily/Winged helix DNA-binding domain"/>
    <property type="match status" value="1"/>
</dbReference>